<dbReference type="GO" id="GO:0003700">
    <property type="term" value="F:DNA-binding transcription factor activity"/>
    <property type="evidence" value="ECO:0007669"/>
    <property type="project" value="TreeGrafter"/>
</dbReference>
<keyword evidence="5" id="KW-0862">Zinc</keyword>
<dbReference type="Ensembl" id="ENSGMOT00000026577.1">
    <property type="protein sequence ID" value="ENSGMOP00000037073.1"/>
    <property type="gene ID" value="ENSGMOG00000029007.1"/>
</dbReference>
<keyword evidence="3" id="KW-0677">Repeat</keyword>
<dbReference type="Gene3D" id="3.30.710.10">
    <property type="entry name" value="Potassium Channel Kv1.1, Chain A"/>
    <property type="match status" value="1"/>
</dbReference>
<evidence type="ECO:0000256" key="7">
    <source>
        <dbReference type="ARBA" id="ARBA00023242"/>
    </source>
</evidence>
<dbReference type="PROSITE" id="PS00028">
    <property type="entry name" value="ZINC_FINGER_C2H2_1"/>
    <property type="match status" value="10"/>
</dbReference>
<feature type="domain" description="C2H2-type" evidence="11">
    <location>
        <begin position="380"/>
        <end position="408"/>
    </location>
</feature>
<feature type="domain" description="C2H2-type" evidence="11">
    <location>
        <begin position="439"/>
        <end position="466"/>
    </location>
</feature>
<dbReference type="AlphaFoldDB" id="A0A8C5AV77"/>
<evidence type="ECO:0000256" key="5">
    <source>
        <dbReference type="ARBA" id="ARBA00022833"/>
    </source>
</evidence>
<evidence type="ECO:0000256" key="6">
    <source>
        <dbReference type="ARBA" id="ARBA00023125"/>
    </source>
</evidence>
<dbReference type="PROSITE" id="PS50097">
    <property type="entry name" value="BTB"/>
    <property type="match status" value="1"/>
</dbReference>
<evidence type="ECO:0000256" key="4">
    <source>
        <dbReference type="ARBA" id="ARBA00022771"/>
    </source>
</evidence>
<feature type="domain" description="C2H2-type" evidence="11">
    <location>
        <begin position="607"/>
        <end position="634"/>
    </location>
</feature>
<reference evidence="12" key="2">
    <citation type="submission" date="2025-09" db="UniProtKB">
        <authorList>
            <consortium name="Ensembl"/>
        </authorList>
    </citation>
    <scope>IDENTIFICATION</scope>
</reference>
<feature type="compositionally biased region" description="Basic and acidic residues" evidence="9">
    <location>
        <begin position="163"/>
        <end position="174"/>
    </location>
</feature>
<dbReference type="Proteomes" id="UP000694546">
    <property type="component" value="Chromosome 21"/>
</dbReference>
<dbReference type="GO" id="GO:0008270">
    <property type="term" value="F:zinc ion binding"/>
    <property type="evidence" value="ECO:0007669"/>
    <property type="project" value="UniProtKB-KW"/>
</dbReference>
<feature type="domain" description="C2H2-type" evidence="11">
    <location>
        <begin position="551"/>
        <end position="578"/>
    </location>
</feature>
<dbReference type="Pfam" id="PF00651">
    <property type="entry name" value="BTB"/>
    <property type="match status" value="1"/>
</dbReference>
<feature type="domain" description="C2H2-type" evidence="11">
    <location>
        <begin position="523"/>
        <end position="550"/>
    </location>
</feature>
<keyword evidence="6" id="KW-0238">DNA-binding</keyword>
<evidence type="ECO:0000256" key="2">
    <source>
        <dbReference type="ARBA" id="ARBA00022723"/>
    </source>
</evidence>
<evidence type="ECO:0000313" key="13">
    <source>
        <dbReference type="Proteomes" id="UP000694546"/>
    </source>
</evidence>
<dbReference type="OMA" id="PFMCESC"/>
<protein>
    <recommendedName>
        <fullName evidence="14">GDNF-inducible zinc finger protein 1</fullName>
    </recommendedName>
</protein>
<proteinExistence type="predicted"/>
<feature type="domain" description="C2H2-type" evidence="11">
    <location>
        <begin position="467"/>
        <end position="494"/>
    </location>
</feature>
<feature type="region of interest" description="Disordered" evidence="9">
    <location>
        <begin position="241"/>
        <end position="294"/>
    </location>
</feature>
<dbReference type="Gene3D" id="3.30.160.60">
    <property type="entry name" value="Classic Zinc Finger"/>
    <property type="match status" value="9"/>
</dbReference>
<feature type="region of interest" description="Disordered" evidence="9">
    <location>
        <begin position="823"/>
        <end position="877"/>
    </location>
</feature>
<keyword evidence="7" id="KW-0539">Nucleus</keyword>
<keyword evidence="4 8" id="KW-0863">Zinc-finger</keyword>
<evidence type="ECO:0000256" key="8">
    <source>
        <dbReference type="PROSITE-ProRule" id="PRU00042"/>
    </source>
</evidence>
<evidence type="ECO:0000259" key="10">
    <source>
        <dbReference type="PROSITE" id="PS50097"/>
    </source>
</evidence>
<dbReference type="Pfam" id="PF00096">
    <property type="entry name" value="zf-C2H2"/>
    <property type="match status" value="8"/>
</dbReference>
<dbReference type="PANTHER" id="PTHR24404:SF114">
    <property type="entry name" value="KLUMPFUSS, ISOFORM B-RELATED"/>
    <property type="match status" value="1"/>
</dbReference>
<sequence length="877" mass="95441">MGPPCGHLMVTHPERVHPFNMGDSVVQLASKGHHENILSSLHQLRLGGQLVDITVQVDHQGEMEVFQAHQVMLAAYSGYFKRLLLSQDAVPDKLFLSNIRTANFSKFLEFVYTGKVEVARDKLGDVQAAALLLDCKDLSEVCGKALTAGAHPPSPEASAGVDTEQKSPDTDATKQPRQALKRKRPLKSTRRDVGGGPQQAKKKPAKAKELVKEESEVAAPDEEGARRVSIRLAGRKIPVGLLKHRDMTDEDPETTDPDSPSEAEENHAVEGAVAPPESPAAAANDRKKAKPKDVEPIAAAAVVGGDEEIEGGGEEVRSLDVDPDLAMYLSDEEEEGAEKRAKRTSKAQFQCGSCQRTFHYARSYVKHISTYHGVKAEVTYRCETCQQTFANRGNLKIHQQHVHNDERLFSCQVCAKTFKRKKDVIRHQRQVHEGRGQRHICPECGKTLSSKTALSLHERTHTGAKPFQCTECSSKFSQSSALKMHQRTHTGEKPFACDLCEARFTQKHMLSYHKRSHTGEKPFMCEACGKSFASKEYLRHHSNIHTGSRPYKCQQCDRGFAQRNSLHQHLKIHTGERPYSCKDCTKQFTQLNALQRHQRIHTGEKPYMCGLCNRTFTDKSTVRRHTMTHDTDAPWKNYLVVLQGNVESKKPRHSSKGGSSGAGESQAKVEADGGGSEANGSEEAKAATEVQTQAPAEAIMVPGQPVTLPADWASHGTIALVSHSSMGGITVIHAEMPPGTQLQPSVISLDGATIAVPFSLAHAITPLTTVVTTTATATTTTSDSLDASMSEPALALTELSEGCVALQTACVLEAAVSQTLLAPGSEVGPGEPGVHAEVPCEDQFATEQAEDAPNDQPLNTEEASVDEHKDSSVAQDV</sequence>
<feature type="domain" description="C2H2-type" evidence="11">
    <location>
        <begin position="409"/>
        <end position="437"/>
    </location>
</feature>
<dbReference type="SUPFAM" id="SSF57667">
    <property type="entry name" value="beta-beta-alpha zinc fingers"/>
    <property type="match status" value="6"/>
</dbReference>
<keyword evidence="2" id="KW-0479">Metal-binding</keyword>
<name>A0A8C5AV77_GADMO</name>
<feature type="compositionally biased region" description="Acidic residues" evidence="9">
    <location>
        <begin position="248"/>
        <end position="263"/>
    </location>
</feature>
<dbReference type="InterPro" id="IPR050589">
    <property type="entry name" value="Ikaros_C2H2-ZF"/>
</dbReference>
<dbReference type="GO" id="GO:0045892">
    <property type="term" value="P:negative regulation of DNA-templated transcription"/>
    <property type="evidence" value="ECO:0007669"/>
    <property type="project" value="UniProtKB-ARBA"/>
</dbReference>
<feature type="compositionally biased region" description="Low complexity" evidence="9">
    <location>
        <begin position="823"/>
        <end position="833"/>
    </location>
</feature>
<dbReference type="GO" id="GO:0006357">
    <property type="term" value="P:regulation of transcription by RNA polymerase II"/>
    <property type="evidence" value="ECO:0007669"/>
    <property type="project" value="TreeGrafter"/>
</dbReference>
<dbReference type="GO" id="GO:0000978">
    <property type="term" value="F:RNA polymerase II cis-regulatory region sequence-specific DNA binding"/>
    <property type="evidence" value="ECO:0007669"/>
    <property type="project" value="TreeGrafter"/>
</dbReference>
<feature type="domain" description="C2H2-type" evidence="11">
    <location>
        <begin position="349"/>
        <end position="376"/>
    </location>
</feature>
<keyword evidence="13" id="KW-1185">Reference proteome</keyword>
<feature type="compositionally biased region" description="Low complexity" evidence="9">
    <location>
        <begin position="269"/>
        <end position="283"/>
    </location>
</feature>
<feature type="domain" description="BTB" evidence="10">
    <location>
        <begin position="51"/>
        <end position="120"/>
    </location>
</feature>
<evidence type="ECO:0000256" key="3">
    <source>
        <dbReference type="ARBA" id="ARBA00022737"/>
    </source>
</evidence>
<dbReference type="InterPro" id="IPR011333">
    <property type="entry name" value="SKP1/BTB/POZ_sf"/>
</dbReference>
<dbReference type="PROSITE" id="PS50157">
    <property type="entry name" value="ZINC_FINGER_C2H2_2"/>
    <property type="match status" value="10"/>
</dbReference>
<feature type="region of interest" description="Disordered" evidence="9">
    <location>
        <begin position="647"/>
        <end position="691"/>
    </location>
</feature>
<comment type="subcellular location">
    <subcellularLocation>
        <location evidence="1">Nucleus</location>
    </subcellularLocation>
</comment>
<dbReference type="SMART" id="SM00355">
    <property type="entry name" value="ZnF_C2H2"/>
    <property type="match status" value="10"/>
</dbReference>
<feature type="domain" description="C2H2-type" evidence="11">
    <location>
        <begin position="495"/>
        <end position="522"/>
    </location>
</feature>
<dbReference type="PANTHER" id="PTHR24404">
    <property type="entry name" value="ZINC FINGER PROTEIN"/>
    <property type="match status" value="1"/>
</dbReference>
<feature type="compositionally biased region" description="Basic and acidic residues" evidence="9">
    <location>
        <begin position="206"/>
        <end position="215"/>
    </location>
</feature>
<accession>A0A8C5AV77</accession>
<organism evidence="12 13">
    <name type="scientific">Gadus morhua</name>
    <name type="common">Atlantic cod</name>
    <dbReference type="NCBI Taxonomy" id="8049"/>
    <lineage>
        <taxon>Eukaryota</taxon>
        <taxon>Metazoa</taxon>
        <taxon>Chordata</taxon>
        <taxon>Craniata</taxon>
        <taxon>Vertebrata</taxon>
        <taxon>Euteleostomi</taxon>
        <taxon>Actinopterygii</taxon>
        <taxon>Neopterygii</taxon>
        <taxon>Teleostei</taxon>
        <taxon>Neoteleostei</taxon>
        <taxon>Acanthomorphata</taxon>
        <taxon>Zeiogadaria</taxon>
        <taxon>Gadariae</taxon>
        <taxon>Gadiformes</taxon>
        <taxon>Gadoidei</taxon>
        <taxon>Gadidae</taxon>
        <taxon>Gadus</taxon>
    </lineage>
</organism>
<dbReference type="GO" id="GO:0030154">
    <property type="term" value="P:cell differentiation"/>
    <property type="evidence" value="ECO:0007669"/>
    <property type="project" value="UniProtKB-KW"/>
</dbReference>
<dbReference type="SMART" id="SM00225">
    <property type="entry name" value="BTB"/>
    <property type="match status" value="1"/>
</dbReference>
<feature type="region of interest" description="Disordered" evidence="9">
    <location>
        <begin position="147"/>
        <end position="224"/>
    </location>
</feature>
<evidence type="ECO:0000256" key="9">
    <source>
        <dbReference type="SAM" id="MobiDB-lite"/>
    </source>
</evidence>
<dbReference type="GO" id="GO:0005634">
    <property type="term" value="C:nucleus"/>
    <property type="evidence" value="ECO:0007669"/>
    <property type="project" value="UniProtKB-SubCell"/>
</dbReference>
<gene>
    <name evidence="12" type="primary">gzf1</name>
</gene>
<evidence type="ECO:0000259" key="11">
    <source>
        <dbReference type="PROSITE" id="PS50157"/>
    </source>
</evidence>
<evidence type="ECO:0000256" key="1">
    <source>
        <dbReference type="ARBA" id="ARBA00004123"/>
    </source>
</evidence>
<dbReference type="InterPro" id="IPR000210">
    <property type="entry name" value="BTB/POZ_dom"/>
</dbReference>
<reference evidence="12" key="1">
    <citation type="submission" date="2025-08" db="UniProtKB">
        <authorList>
            <consortium name="Ensembl"/>
        </authorList>
    </citation>
    <scope>IDENTIFICATION</scope>
</reference>
<dbReference type="GO" id="GO:0005737">
    <property type="term" value="C:cytoplasm"/>
    <property type="evidence" value="ECO:0007669"/>
    <property type="project" value="UniProtKB-SubCell"/>
</dbReference>
<evidence type="ECO:0008006" key="14">
    <source>
        <dbReference type="Google" id="ProtNLM"/>
    </source>
</evidence>
<dbReference type="InterPro" id="IPR013087">
    <property type="entry name" value="Znf_C2H2_type"/>
</dbReference>
<dbReference type="InterPro" id="IPR036236">
    <property type="entry name" value="Znf_C2H2_sf"/>
</dbReference>
<dbReference type="GeneTree" id="ENSGT00870000136554"/>
<evidence type="ECO:0000313" key="12">
    <source>
        <dbReference type="Ensembl" id="ENSGMOP00000037073.1"/>
    </source>
</evidence>
<feature type="compositionally biased region" description="Basic residues" evidence="9">
    <location>
        <begin position="179"/>
        <end position="188"/>
    </location>
</feature>
<feature type="domain" description="C2H2-type" evidence="11">
    <location>
        <begin position="579"/>
        <end position="606"/>
    </location>
</feature>
<dbReference type="SUPFAM" id="SSF54695">
    <property type="entry name" value="POZ domain"/>
    <property type="match status" value="1"/>
</dbReference>